<dbReference type="Proteomes" id="UP000439113">
    <property type="component" value="Unassembled WGS sequence"/>
</dbReference>
<reference evidence="2 3" key="1">
    <citation type="submission" date="2019-11" db="EMBL/GenBank/DDBJ databases">
        <title>Whole-genome sequence of a Rhodoblastus acidophilus DSM 142.</title>
        <authorList>
            <person name="Kyndt J.A."/>
            <person name="Meyer T.E."/>
        </authorList>
    </citation>
    <scope>NUCLEOTIDE SEQUENCE [LARGE SCALE GENOMIC DNA]</scope>
    <source>
        <strain evidence="2 3">DSM 142</strain>
    </source>
</reference>
<gene>
    <name evidence="2" type="ORF">GJ654_03780</name>
</gene>
<sequence length="231" mass="25724">MRKGLFPVMALPLLTLAAQAQAPSFDCARAQKPFEIAICQTPDLAEADRLISKAFNKLPPGDPQRRWVRTNNIFREDCGSDPVCILDIQTRALDSLANGPDNYKSVDRLKARVDEMEKQKLGRKWRADLPTTVGECRNTEIVDIAGRFGEDIKTATSGSSVNFRNGGSQVSYDRERALVRSHVGDKVRMCLTFIPRDCPPGDERGKTYKVENLRTGETWELPDAQHMCGGA</sequence>
<evidence type="ECO:0000313" key="2">
    <source>
        <dbReference type="EMBL" id="MTV30110.1"/>
    </source>
</evidence>
<organism evidence="2 3">
    <name type="scientific">Rhodoblastus acidophilus</name>
    <name type="common">Rhodopseudomonas acidophila</name>
    <dbReference type="NCBI Taxonomy" id="1074"/>
    <lineage>
        <taxon>Bacteria</taxon>
        <taxon>Pseudomonadati</taxon>
        <taxon>Pseudomonadota</taxon>
        <taxon>Alphaproteobacteria</taxon>
        <taxon>Hyphomicrobiales</taxon>
        <taxon>Rhodoblastaceae</taxon>
        <taxon>Rhodoblastus</taxon>
    </lineage>
</organism>
<proteinExistence type="predicted"/>
<protein>
    <recommendedName>
        <fullName evidence="4">DUF1311 domain-containing protein</fullName>
    </recommendedName>
</protein>
<evidence type="ECO:0000256" key="1">
    <source>
        <dbReference type="SAM" id="SignalP"/>
    </source>
</evidence>
<evidence type="ECO:0008006" key="4">
    <source>
        <dbReference type="Google" id="ProtNLM"/>
    </source>
</evidence>
<evidence type="ECO:0000313" key="3">
    <source>
        <dbReference type="Proteomes" id="UP000439113"/>
    </source>
</evidence>
<keyword evidence="1" id="KW-0732">Signal</keyword>
<dbReference type="AlphaFoldDB" id="A0A6N8DI39"/>
<dbReference type="RefSeq" id="WP_155444767.1">
    <property type="nucleotide sequence ID" value="NZ_JAOQNR010000002.1"/>
</dbReference>
<accession>A0A6N8DI39</accession>
<comment type="caution">
    <text evidence="2">The sequence shown here is derived from an EMBL/GenBank/DDBJ whole genome shotgun (WGS) entry which is preliminary data.</text>
</comment>
<feature type="chain" id="PRO_5026672787" description="DUF1311 domain-containing protein" evidence="1">
    <location>
        <begin position="23"/>
        <end position="231"/>
    </location>
</feature>
<dbReference type="EMBL" id="WNKS01000002">
    <property type="protein sequence ID" value="MTV30110.1"/>
    <property type="molecule type" value="Genomic_DNA"/>
</dbReference>
<dbReference type="OrthoDB" id="427567at2"/>
<feature type="signal peptide" evidence="1">
    <location>
        <begin position="1"/>
        <end position="22"/>
    </location>
</feature>
<name>A0A6N8DI39_RHOAC</name>